<keyword evidence="3 7" id="KW-0067">ATP-binding</keyword>
<organism evidence="10 11">
    <name type="scientific">Emcibacter nanhaiensis</name>
    <dbReference type="NCBI Taxonomy" id="1505037"/>
    <lineage>
        <taxon>Bacteria</taxon>
        <taxon>Pseudomonadati</taxon>
        <taxon>Pseudomonadota</taxon>
        <taxon>Alphaproteobacteria</taxon>
        <taxon>Emcibacterales</taxon>
        <taxon>Emcibacteraceae</taxon>
        <taxon>Emcibacter</taxon>
    </lineage>
</organism>
<dbReference type="Proteomes" id="UP000319148">
    <property type="component" value="Unassembled WGS sequence"/>
</dbReference>
<evidence type="ECO:0000256" key="6">
    <source>
        <dbReference type="ARBA" id="ARBA00024036"/>
    </source>
</evidence>
<dbReference type="HAMAP" id="MF_02040">
    <property type="entry name" value="Mrp_NBP35"/>
    <property type="match status" value="1"/>
</dbReference>
<dbReference type="GO" id="GO:0016887">
    <property type="term" value="F:ATP hydrolysis activity"/>
    <property type="evidence" value="ECO:0007669"/>
    <property type="project" value="UniProtKB-UniRule"/>
</dbReference>
<evidence type="ECO:0000256" key="7">
    <source>
        <dbReference type="HAMAP-Rule" id="MF_02040"/>
    </source>
</evidence>
<comment type="subunit">
    <text evidence="7">Homodimer.</text>
</comment>
<keyword evidence="1 7" id="KW-0479">Metal-binding</keyword>
<sequence>MFNIKKNKKKIDEKSLLELLGNIKHPAKGRDIVSLGMVQGLKLNGDHVTFALEIVPAEANEMEALRRQADEALLALDGVNRVTSVLTAERPAGSDQPAAKPNAAPKSPMPHGASSGPAKKVPGVKHVIAVASGKGGVGKSTTSVNLALALGALGLKAGVFDIDIYGPSIPRLLGTEDTRPESLGDGKITPVFSHGLATMSIGYLLEKDTATIWRGPMVMGAIQQMLRDVKWDLDGELDVLVVDLPPGTGDAQLTLVQTVELDGAVIVSTPQDIALIDARKGLDMFNKTNTKVLGLIENMSYFLCPSCGERSDIFGHGGARETAAEKGITFLGEIPLHMDIRESSDAGTPIVVKDPESPHAQAYLEIARKIMEQLP</sequence>
<accession>A0A501PBL2</accession>
<feature type="region of interest" description="Disordered" evidence="8">
    <location>
        <begin position="88"/>
        <end position="119"/>
    </location>
</feature>
<protein>
    <recommendedName>
        <fullName evidence="7">Iron-sulfur cluster carrier protein</fullName>
    </recommendedName>
</protein>
<gene>
    <name evidence="10" type="ORF">FIV46_15860</name>
</gene>
<dbReference type="PANTHER" id="PTHR42961:SF2">
    <property type="entry name" value="IRON-SULFUR PROTEIN NUBPL"/>
    <property type="match status" value="1"/>
</dbReference>
<keyword evidence="11" id="KW-1185">Reference proteome</keyword>
<dbReference type="GO" id="GO:0140663">
    <property type="term" value="F:ATP-dependent FeS chaperone activity"/>
    <property type="evidence" value="ECO:0007669"/>
    <property type="project" value="InterPro"/>
</dbReference>
<dbReference type="FunFam" id="3.40.50.300:FF:000418">
    <property type="entry name" value="Iron-sulfur cluster carrier protein"/>
    <property type="match status" value="1"/>
</dbReference>
<name>A0A501PBL2_9PROT</name>
<dbReference type="SUPFAM" id="SSF52540">
    <property type="entry name" value="P-loop containing nucleoside triphosphate hydrolases"/>
    <property type="match status" value="1"/>
</dbReference>
<dbReference type="InterPro" id="IPR034904">
    <property type="entry name" value="FSCA_dom_sf"/>
</dbReference>
<evidence type="ECO:0000256" key="8">
    <source>
        <dbReference type="SAM" id="MobiDB-lite"/>
    </source>
</evidence>
<dbReference type="PANTHER" id="PTHR42961">
    <property type="entry name" value="IRON-SULFUR PROTEIN NUBPL"/>
    <property type="match status" value="1"/>
</dbReference>
<feature type="domain" description="MIP18 family-like" evidence="9">
    <location>
        <begin position="16"/>
        <end position="83"/>
    </location>
</feature>
<dbReference type="InterPro" id="IPR019591">
    <property type="entry name" value="Mrp/NBP35_ATP-bd"/>
</dbReference>
<evidence type="ECO:0000313" key="11">
    <source>
        <dbReference type="Proteomes" id="UP000319148"/>
    </source>
</evidence>
<dbReference type="Gene3D" id="3.30.300.130">
    <property type="entry name" value="Fe-S cluster assembly (FSCA)"/>
    <property type="match status" value="1"/>
</dbReference>
<dbReference type="AlphaFoldDB" id="A0A501PBL2"/>
<comment type="caution">
    <text evidence="10">The sequence shown here is derived from an EMBL/GenBank/DDBJ whole genome shotgun (WGS) entry which is preliminary data.</text>
</comment>
<dbReference type="Pfam" id="PF10609">
    <property type="entry name" value="ParA"/>
    <property type="match status" value="1"/>
</dbReference>
<evidence type="ECO:0000313" key="10">
    <source>
        <dbReference type="EMBL" id="TPD57588.1"/>
    </source>
</evidence>
<dbReference type="GO" id="GO:0005524">
    <property type="term" value="F:ATP binding"/>
    <property type="evidence" value="ECO:0007669"/>
    <property type="project" value="UniProtKB-UniRule"/>
</dbReference>
<evidence type="ECO:0000256" key="1">
    <source>
        <dbReference type="ARBA" id="ARBA00022723"/>
    </source>
</evidence>
<reference evidence="11" key="1">
    <citation type="submission" date="2019-06" db="EMBL/GenBank/DDBJ databases">
        <title>The complete genome of Emcibacter congregatus ZYLT.</title>
        <authorList>
            <person name="Zhao Z."/>
        </authorList>
    </citation>
    <scope>NUCLEOTIDE SEQUENCE [LARGE SCALE GENOMIC DNA]</scope>
    <source>
        <strain evidence="11">MCCC 1A06723</strain>
    </source>
</reference>
<dbReference type="InterPro" id="IPR033756">
    <property type="entry name" value="YlxH/NBP35"/>
</dbReference>
<dbReference type="Gene3D" id="3.40.50.300">
    <property type="entry name" value="P-loop containing nucleotide triphosphate hydrolases"/>
    <property type="match status" value="1"/>
</dbReference>
<dbReference type="EMBL" id="VFIY01000018">
    <property type="protein sequence ID" value="TPD57588.1"/>
    <property type="molecule type" value="Genomic_DNA"/>
</dbReference>
<comment type="function">
    <text evidence="7">Binds and transfers iron-sulfur (Fe-S) clusters to target apoproteins. Can hydrolyze ATP.</text>
</comment>
<evidence type="ECO:0000259" key="9">
    <source>
        <dbReference type="Pfam" id="PF01883"/>
    </source>
</evidence>
<evidence type="ECO:0000256" key="4">
    <source>
        <dbReference type="ARBA" id="ARBA00023004"/>
    </source>
</evidence>
<feature type="binding site" evidence="7">
    <location>
        <begin position="133"/>
        <end position="140"/>
    </location>
    <ligand>
        <name>ATP</name>
        <dbReference type="ChEBI" id="CHEBI:30616"/>
    </ligand>
</feature>
<keyword evidence="7" id="KW-0378">Hydrolase</keyword>
<dbReference type="SUPFAM" id="SSF117916">
    <property type="entry name" value="Fe-S cluster assembly (FSCA) domain-like"/>
    <property type="match status" value="1"/>
</dbReference>
<keyword evidence="2 7" id="KW-0547">Nucleotide-binding</keyword>
<keyword evidence="5 7" id="KW-0411">Iron-sulfur</keyword>
<dbReference type="GO" id="GO:0046872">
    <property type="term" value="F:metal ion binding"/>
    <property type="evidence" value="ECO:0007669"/>
    <property type="project" value="UniProtKB-KW"/>
</dbReference>
<dbReference type="InterPro" id="IPR044304">
    <property type="entry name" value="NUBPL-like"/>
</dbReference>
<evidence type="ECO:0000256" key="2">
    <source>
        <dbReference type="ARBA" id="ARBA00022741"/>
    </source>
</evidence>
<dbReference type="RefSeq" id="WP_139941903.1">
    <property type="nucleotide sequence ID" value="NZ_JBHSYP010000005.1"/>
</dbReference>
<dbReference type="Pfam" id="PF01883">
    <property type="entry name" value="FeS_assembly_P"/>
    <property type="match status" value="1"/>
</dbReference>
<evidence type="ECO:0000256" key="3">
    <source>
        <dbReference type="ARBA" id="ARBA00022840"/>
    </source>
</evidence>
<proteinExistence type="inferred from homology"/>
<dbReference type="InterPro" id="IPR027417">
    <property type="entry name" value="P-loop_NTPase"/>
</dbReference>
<evidence type="ECO:0000256" key="5">
    <source>
        <dbReference type="ARBA" id="ARBA00023014"/>
    </source>
</evidence>
<dbReference type="GO" id="GO:0016226">
    <property type="term" value="P:iron-sulfur cluster assembly"/>
    <property type="evidence" value="ECO:0007669"/>
    <property type="project" value="InterPro"/>
</dbReference>
<dbReference type="InterPro" id="IPR002744">
    <property type="entry name" value="MIP18-like"/>
</dbReference>
<keyword evidence="4 7" id="KW-0408">Iron</keyword>
<feature type="compositionally biased region" description="Low complexity" evidence="8">
    <location>
        <begin position="97"/>
        <end position="110"/>
    </location>
</feature>
<dbReference type="OrthoDB" id="9809679at2"/>
<dbReference type="CDD" id="cd02037">
    <property type="entry name" value="Mrp_NBP35"/>
    <property type="match status" value="1"/>
</dbReference>
<comment type="similarity">
    <text evidence="6 7">Belongs to the Mrp/NBP35 ATP-binding proteins family.</text>
</comment>
<dbReference type="GO" id="GO:0051539">
    <property type="term" value="F:4 iron, 4 sulfur cluster binding"/>
    <property type="evidence" value="ECO:0007669"/>
    <property type="project" value="TreeGrafter"/>
</dbReference>